<dbReference type="InterPro" id="IPR009447">
    <property type="entry name" value="PIGW/GWT1"/>
</dbReference>
<dbReference type="GO" id="GO:0005783">
    <property type="term" value="C:endoplasmic reticulum"/>
    <property type="evidence" value="ECO:0007669"/>
    <property type="project" value="TreeGrafter"/>
</dbReference>
<dbReference type="PANTHER" id="PTHR20661">
    <property type="entry name" value="PHOSPHATIDYLINOSITOL-GLYCAN BIOSYNTHESIS CLASS W PROTEIN"/>
    <property type="match status" value="1"/>
</dbReference>
<gene>
    <name evidence="6" type="ORF">TL16_g08458</name>
</gene>
<feature type="transmembrane region" description="Helical" evidence="5">
    <location>
        <begin position="222"/>
        <end position="241"/>
    </location>
</feature>
<dbReference type="GO" id="GO:0016020">
    <property type="term" value="C:membrane"/>
    <property type="evidence" value="ECO:0007669"/>
    <property type="project" value="UniProtKB-SubCell"/>
</dbReference>
<evidence type="ECO:0000313" key="7">
    <source>
        <dbReference type="Proteomes" id="UP001162640"/>
    </source>
</evidence>
<dbReference type="GO" id="GO:0032216">
    <property type="term" value="F:glucosaminyl-phosphatidylinositol O-acyltransferase activity"/>
    <property type="evidence" value="ECO:0007669"/>
    <property type="project" value="TreeGrafter"/>
</dbReference>
<name>A0A9W7AY81_9STRA</name>
<feature type="transmembrane region" description="Helical" evidence="5">
    <location>
        <begin position="359"/>
        <end position="380"/>
    </location>
</feature>
<dbReference type="AlphaFoldDB" id="A0A9W7AY81"/>
<organism evidence="6 7">
    <name type="scientific">Triparma laevis f. inornata</name>
    <dbReference type="NCBI Taxonomy" id="1714386"/>
    <lineage>
        <taxon>Eukaryota</taxon>
        <taxon>Sar</taxon>
        <taxon>Stramenopiles</taxon>
        <taxon>Ochrophyta</taxon>
        <taxon>Bolidophyceae</taxon>
        <taxon>Parmales</taxon>
        <taxon>Triparmaceae</taxon>
        <taxon>Triparma</taxon>
    </lineage>
</organism>
<evidence type="ECO:0000256" key="2">
    <source>
        <dbReference type="ARBA" id="ARBA00022692"/>
    </source>
</evidence>
<evidence type="ECO:0000256" key="4">
    <source>
        <dbReference type="ARBA" id="ARBA00023136"/>
    </source>
</evidence>
<comment type="caution">
    <text evidence="6">The sequence shown here is derived from an EMBL/GenBank/DDBJ whole genome shotgun (WGS) entry which is preliminary data.</text>
</comment>
<feature type="transmembrane region" description="Helical" evidence="5">
    <location>
        <begin position="145"/>
        <end position="165"/>
    </location>
</feature>
<feature type="transmembrane region" description="Helical" evidence="5">
    <location>
        <begin position="325"/>
        <end position="343"/>
    </location>
</feature>
<keyword evidence="4 5" id="KW-0472">Membrane</keyword>
<feature type="transmembrane region" description="Helical" evidence="5">
    <location>
        <begin position="253"/>
        <end position="271"/>
    </location>
</feature>
<reference evidence="7" key="1">
    <citation type="journal article" date="2023" name="Commun. Biol.">
        <title>Genome analysis of Parmales, the sister group of diatoms, reveals the evolutionary specialization of diatoms from phago-mixotrophs to photoautotrophs.</title>
        <authorList>
            <person name="Ban H."/>
            <person name="Sato S."/>
            <person name="Yoshikawa S."/>
            <person name="Yamada K."/>
            <person name="Nakamura Y."/>
            <person name="Ichinomiya M."/>
            <person name="Sato N."/>
            <person name="Blanc-Mathieu R."/>
            <person name="Endo H."/>
            <person name="Kuwata A."/>
            <person name="Ogata H."/>
        </authorList>
    </citation>
    <scope>NUCLEOTIDE SEQUENCE [LARGE SCALE GENOMIC DNA]</scope>
</reference>
<accession>A0A9W7AY81</accession>
<keyword evidence="2 5" id="KW-0812">Transmembrane</keyword>
<evidence type="ECO:0000256" key="5">
    <source>
        <dbReference type="SAM" id="Phobius"/>
    </source>
</evidence>
<evidence type="ECO:0000313" key="6">
    <source>
        <dbReference type="EMBL" id="GMH80234.1"/>
    </source>
</evidence>
<dbReference type="Pfam" id="PF06423">
    <property type="entry name" value="GWT1"/>
    <property type="match status" value="1"/>
</dbReference>
<dbReference type="GO" id="GO:0006506">
    <property type="term" value="P:GPI anchor biosynthetic process"/>
    <property type="evidence" value="ECO:0007669"/>
    <property type="project" value="InterPro"/>
</dbReference>
<feature type="transmembrane region" description="Helical" evidence="5">
    <location>
        <begin position="423"/>
        <end position="444"/>
    </location>
</feature>
<dbReference type="PIRSF" id="PIRSF017321">
    <property type="entry name" value="GWT1"/>
    <property type="match status" value="1"/>
</dbReference>
<evidence type="ECO:0008006" key="8">
    <source>
        <dbReference type="Google" id="ProtNLM"/>
    </source>
</evidence>
<dbReference type="Proteomes" id="UP001162640">
    <property type="component" value="Unassembled WGS sequence"/>
</dbReference>
<evidence type="ECO:0000256" key="1">
    <source>
        <dbReference type="ARBA" id="ARBA00004141"/>
    </source>
</evidence>
<dbReference type="PANTHER" id="PTHR20661:SF0">
    <property type="entry name" value="PHOSPHATIDYLINOSITOL-GLYCAN BIOSYNTHESIS CLASS W PROTEIN"/>
    <property type="match status" value="1"/>
</dbReference>
<dbReference type="GO" id="GO:0072659">
    <property type="term" value="P:protein localization to plasma membrane"/>
    <property type="evidence" value="ECO:0007669"/>
    <property type="project" value="TreeGrafter"/>
</dbReference>
<protein>
    <recommendedName>
        <fullName evidence="8">GPI-anchored wall transfer protein</fullName>
    </recommendedName>
</protein>
<comment type="subcellular location">
    <subcellularLocation>
        <location evidence="1">Membrane</location>
        <topology evidence="1">Multi-pass membrane protein</topology>
    </subcellularLocation>
</comment>
<feature type="transmembrane region" description="Helical" evidence="5">
    <location>
        <begin position="291"/>
        <end position="313"/>
    </location>
</feature>
<evidence type="ECO:0000256" key="3">
    <source>
        <dbReference type="ARBA" id="ARBA00022989"/>
    </source>
</evidence>
<feature type="transmembrane region" description="Helical" evidence="5">
    <location>
        <begin position="185"/>
        <end position="202"/>
    </location>
</feature>
<feature type="transmembrane region" description="Helical" evidence="5">
    <location>
        <begin position="115"/>
        <end position="133"/>
    </location>
</feature>
<feature type="transmembrane region" description="Helical" evidence="5">
    <location>
        <begin position="20"/>
        <end position="37"/>
    </location>
</feature>
<dbReference type="EMBL" id="BLQM01000279">
    <property type="protein sequence ID" value="GMH80234.1"/>
    <property type="molecule type" value="Genomic_DNA"/>
</dbReference>
<sequence>MSTKADRVEFVTGFDGSTPLDIVATTILPTLIGVLLVQEIDIQSTNTSTKFAVEFTLVIMPVVLSQMRLGLESPLGLSELLYISPLIFSALKLLKRRQVGDLVDKEMKSRKIVTMHRSAISVMTYVAILAVDFRAFPREFCKCEVYGYGLMDLGTASFVFASGLCSPWSRGKSKTKTKTQKENKTLLRSALKSLPLFILGAVRCAATKGLDYQEHVSEYGTHWNFFFTLCAINFFSEGLLGYSNNIAGWRRRFIILLTFAIYQVALTGFGLQKYVEREGRTENIFDMNREGLLGTLGYTCVFVVAEFIGRVCFWRGGGVGKWEGGNVLTGVAALAWIIFTVVSDENGLNLAVSRRTTNAAYVCWAVCVNTSLLLGLAVIVRTKGEGIMIFESINRNGLVVFLLANLLTGAVNLSIDTLAVSNHVVAIEIVGVYMGVVCGVAVVLDKCFDLTLKL</sequence>
<proteinExistence type="predicted"/>
<keyword evidence="3 5" id="KW-1133">Transmembrane helix</keyword>
<feature type="transmembrane region" description="Helical" evidence="5">
    <location>
        <begin position="392"/>
        <end position="411"/>
    </location>
</feature>